<evidence type="ECO:0000259" key="3">
    <source>
        <dbReference type="Pfam" id="PF13439"/>
    </source>
</evidence>
<dbReference type="EMBL" id="MCHX01000064">
    <property type="protein sequence ID" value="OFJ51519.1"/>
    <property type="molecule type" value="Genomic_DNA"/>
</dbReference>
<organism evidence="4 5">
    <name type="scientific">Mycolicibacterium grossiae</name>
    <dbReference type="NCBI Taxonomy" id="1552759"/>
    <lineage>
        <taxon>Bacteria</taxon>
        <taxon>Bacillati</taxon>
        <taxon>Actinomycetota</taxon>
        <taxon>Actinomycetes</taxon>
        <taxon>Mycobacteriales</taxon>
        <taxon>Mycobacteriaceae</taxon>
        <taxon>Mycolicibacterium</taxon>
    </lineage>
</organism>
<dbReference type="SUPFAM" id="SSF53756">
    <property type="entry name" value="UDP-Glycosyltransferase/glycogen phosphorylase"/>
    <property type="match status" value="1"/>
</dbReference>
<dbReference type="OrthoDB" id="4120491at2"/>
<reference evidence="4 5" key="1">
    <citation type="submission" date="2016-09" db="EMBL/GenBank/DDBJ databases">
        <title>genome sequence of Mycobacterium sp. 739 SCH.</title>
        <authorList>
            <person name="Greninger A.L."/>
            <person name="Qin X."/>
            <person name="Jerome K."/>
            <person name="Vora S."/>
            <person name="Quinn K."/>
        </authorList>
    </citation>
    <scope>NUCLEOTIDE SEQUENCE [LARGE SCALE GENOMIC DNA]</scope>
    <source>
        <strain evidence="4 5">SCH</strain>
    </source>
</reference>
<feature type="domain" description="Glycosyltransferase subfamily 4-like N-terminal" evidence="3">
    <location>
        <begin position="63"/>
        <end position="144"/>
    </location>
</feature>
<accession>A0A1E8Q0G1</accession>
<comment type="caution">
    <text evidence="4">The sequence shown here is derived from an EMBL/GenBank/DDBJ whole genome shotgun (WGS) entry which is preliminary data.</text>
</comment>
<dbReference type="GO" id="GO:0016757">
    <property type="term" value="F:glycosyltransferase activity"/>
    <property type="evidence" value="ECO:0007669"/>
    <property type="project" value="UniProtKB-KW"/>
</dbReference>
<keyword evidence="5" id="KW-1185">Reference proteome</keyword>
<evidence type="ECO:0000313" key="4">
    <source>
        <dbReference type="EMBL" id="OFJ51519.1"/>
    </source>
</evidence>
<evidence type="ECO:0000256" key="2">
    <source>
        <dbReference type="ARBA" id="ARBA00022679"/>
    </source>
</evidence>
<proteinExistence type="predicted"/>
<keyword evidence="2" id="KW-0808">Transferase</keyword>
<name>A0A1E8Q0G1_9MYCO</name>
<dbReference type="Pfam" id="PF13439">
    <property type="entry name" value="Glyco_transf_4"/>
    <property type="match status" value="1"/>
</dbReference>
<protein>
    <recommendedName>
        <fullName evidence="3">Glycosyltransferase subfamily 4-like N-terminal domain-containing protein</fullName>
    </recommendedName>
</protein>
<evidence type="ECO:0000313" key="5">
    <source>
        <dbReference type="Proteomes" id="UP000178953"/>
    </source>
</evidence>
<dbReference type="Proteomes" id="UP000178953">
    <property type="component" value="Unassembled WGS sequence"/>
</dbReference>
<evidence type="ECO:0000256" key="1">
    <source>
        <dbReference type="ARBA" id="ARBA00022676"/>
    </source>
</evidence>
<sequence>MNAPSHVVIGPPRHGVVRFGVALDAALRASGLPTSLTRSADAVPAGGVHVQFTDRLFGANATDAAAAFTALARAARDRGGRVTVTLHDVPQPSDGRHFRTRAAGYARVCSDADGVVVNSDHERALLGEIDVPADHVRVVPLPIDQRAVAVPAAFPPPLSVGVFGYVYPGKGHREVLDALHGLSPAVWFLAIGEASAGHDDLVEELHDAARRGRRRVALTGHVPEHAVTATLRAVTVPVAHHRHVSASGSLNSWLAAGRRPLAPATRYTREIADRNPGALLLYPDDDAGLRDAIAASLAEPSTTWLPPGTRCTPTTAEAADAYAGLLREWHR</sequence>
<dbReference type="RefSeq" id="WP_070355282.1">
    <property type="nucleotide sequence ID" value="NZ_CP043474.1"/>
</dbReference>
<gene>
    <name evidence="4" type="ORF">BEL07_22490</name>
</gene>
<dbReference type="AlphaFoldDB" id="A0A1E8Q0G1"/>
<dbReference type="Gene3D" id="3.40.50.2000">
    <property type="entry name" value="Glycogen Phosphorylase B"/>
    <property type="match status" value="2"/>
</dbReference>
<dbReference type="InterPro" id="IPR028098">
    <property type="entry name" value="Glyco_trans_4-like_N"/>
</dbReference>
<keyword evidence="1" id="KW-0328">Glycosyltransferase</keyword>